<protein>
    <submittedName>
        <fullName evidence="2">Uncharacterized protein</fullName>
    </submittedName>
</protein>
<evidence type="ECO:0000313" key="3">
    <source>
        <dbReference type="Proteomes" id="UP000031843"/>
    </source>
</evidence>
<dbReference type="EMBL" id="CP010536">
    <property type="protein sequence ID" value="AJG18583.1"/>
    <property type="molecule type" value="Genomic_DNA"/>
</dbReference>
<feature type="compositionally biased region" description="Basic residues" evidence="1">
    <location>
        <begin position="55"/>
        <end position="72"/>
    </location>
</feature>
<accession>A0A0C4Y6P0</accession>
<organism evidence="2 3">
    <name type="scientific">Cupriavidus basilensis</name>
    <dbReference type="NCBI Taxonomy" id="68895"/>
    <lineage>
        <taxon>Bacteria</taxon>
        <taxon>Pseudomonadati</taxon>
        <taxon>Pseudomonadota</taxon>
        <taxon>Betaproteobacteria</taxon>
        <taxon>Burkholderiales</taxon>
        <taxon>Burkholderiaceae</taxon>
        <taxon>Cupriavidus</taxon>
    </lineage>
</organism>
<sequence length="104" mass="11175">MENEKEIEAEIDDAPDVEASPAGSSAPARAATPPVSVVRHSQEGASDGNVMERKVCHKPRRCGGMHGRRGRRAPSMPGARNARRRRRRGMRQPGATPPACPGAR</sequence>
<gene>
    <name evidence="2" type="ORF">RR42_m1177</name>
</gene>
<evidence type="ECO:0000313" key="2">
    <source>
        <dbReference type="EMBL" id="AJG18583.1"/>
    </source>
</evidence>
<feature type="region of interest" description="Disordered" evidence="1">
    <location>
        <begin position="1"/>
        <end position="104"/>
    </location>
</feature>
<feature type="compositionally biased region" description="Pro residues" evidence="1">
    <location>
        <begin position="95"/>
        <end position="104"/>
    </location>
</feature>
<proteinExistence type="predicted"/>
<evidence type="ECO:0000256" key="1">
    <source>
        <dbReference type="SAM" id="MobiDB-lite"/>
    </source>
</evidence>
<name>A0A0C4Y6P0_9BURK</name>
<dbReference type="KEGG" id="cbw:RR42_m1177"/>
<feature type="compositionally biased region" description="Basic residues" evidence="1">
    <location>
        <begin position="81"/>
        <end position="90"/>
    </location>
</feature>
<dbReference type="Proteomes" id="UP000031843">
    <property type="component" value="Chromosome main"/>
</dbReference>
<keyword evidence="3" id="KW-1185">Reference proteome</keyword>
<dbReference type="AlphaFoldDB" id="A0A0C4Y6P0"/>
<feature type="compositionally biased region" description="Low complexity" evidence="1">
    <location>
        <begin position="17"/>
        <end position="38"/>
    </location>
</feature>
<reference evidence="2 3" key="1">
    <citation type="journal article" date="2015" name="Genome Announc.">
        <title>Complete Genome Sequence of Cupriavidus basilensis 4G11, Isolated from the Oak Ridge Field Research Center Site.</title>
        <authorList>
            <person name="Ray J."/>
            <person name="Waters R.J."/>
            <person name="Skerker J.M."/>
            <person name="Kuehl J.V."/>
            <person name="Price M.N."/>
            <person name="Huang J."/>
            <person name="Chakraborty R."/>
            <person name="Arkin A.P."/>
            <person name="Deutschbauer A."/>
        </authorList>
    </citation>
    <scope>NUCLEOTIDE SEQUENCE [LARGE SCALE GENOMIC DNA]</scope>
    <source>
        <strain evidence="2">4G11</strain>
    </source>
</reference>